<evidence type="ECO:0000313" key="3">
    <source>
        <dbReference type="EMBL" id="MBB6563775.1"/>
    </source>
</evidence>
<evidence type="ECO:0000256" key="1">
    <source>
        <dbReference type="ARBA" id="ARBA00006987"/>
    </source>
</evidence>
<feature type="chain" id="PRO_5030928310" evidence="2">
    <location>
        <begin position="27"/>
        <end position="324"/>
    </location>
</feature>
<keyword evidence="2" id="KW-0732">Signal</keyword>
<dbReference type="PIRSF" id="PIRSF017082">
    <property type="entry name" value="YflP"/>
    <property type="match status" value="1"/>
</dbReference>
<dbReference type="Pfam" id="PF03401">
    <property type="entry name" value="TctC"/>
    <property type="match status" value="1"/>
</dbReference>
<evidence type="ECO:0000313" key="4">
    <source>
        <dbReference type="Proteomes" id="UP000575083"/>
    </source>
</evidence>
<organism evidence="3 4">
    <name type="scientific">Acidovorax soli</name>
    <dbReference type="NCBI Taxonomy" id="592050"/>
    <lineage>
        <taxon>Bacteria</taxon>
        <taxon>Pseudomonadati</taxon>
        <taxon>Pseudomonadota</taxon>
        <taxon>Betaproteobacteria</taxon>
        <taxon>Burkholderiales</taxon>
        <taxon>Comamonadaceae</taxon>
        <taxon>Acidovorax</taxon>
    </lineage>
</organism>
<evidence type="ECO:0000256" key="2">
    <source>
        <dbReference type="SAM" id="SignalP"/>
    </source>
</evidence>
<dbReference type="PANTHER" id="PTHR42928">
    <property type="entry name" value="TRICARBOXYLATE-BINDING PROTEIN"/>
    <property type="match status" value="1"/>
</dbReference>
<dbReference type="Gene3D" id="3.40.190.150">
    <property type="entry name" value="Bordetella uptake gene, domain 1"/>
    <property type="match status" value="1"/>
</dbReference>
<dbReference type="Gene3D" id="3.40.190.10">
    <property type="entry name" value="Periplasmic binding protein-like II"/>
    <property type="match status" value="1"/>
</dbReference>
<dbReference type="Proteomes" id="UP000575083">
    <property type="component" value="Unassembled WGS sequence"/>
</dbReference>
<dbReference type="EMBL" id="JACHLK010000023">
    <property type="protein sequence ID" value="MBB6563775.1"/>
    <property type="molecule type" value="Genomic_DNA"/>
</dbReference>
<name>A0A7X0UDL2_9BURK</name>
<reference evidence="3 4" key="1">
    <citation type="submission" date="2020-08" db="EMBL/GenBank/DDBJ databases">
        <title>Functional genomics of gut bacteria from endangered species of beetles.</title>
        <authorList>
            <person name="Carlos-Shanley C."/>
        </authorList>
    </citation>
    <scope>NUCLEOTIDE SEQUENCE [LARGE SCALE GENOMIC DNA]</scope>
    <source>
        <strain evidence="3 4">S00198</strain>
    </source>
</reference>
<accession>A0A7X0UDL2</accession>
<keyword evidence="4" id="KW-1185">Reference proteome</keyword>
<proteinExistence type="inferred from homology"/>
<dbReference type="InterPro" id="IPR042100">
    <property type="entry name" value="Bug_dom1"/>
</dbReference>
<comment type="caution">
    <text evidence="3">The sequence shown here is derived from an EMBL/GenBank/DDBJ whole genome shotgun (WGS) entry which is preliminary data.</text>
</comment>
<gene>
    <name evidence="3" type="ORF">HNP48_006501</name>
</gene>
<protein>
    <submittedName>
        <fullName evidence="3">Tripartite-type tricarboxylate transporter receptor subunit TctC</fullName>
    </submittedName>
</protein>
<dbReference type="SUPFAM" id="SSF53850">
    <property type="entry name" value="Periplasmic binding protein-like II"/>
    <property type="match status" value="1"/>
</dbReference>
<dbReference type="AlphaFoldDB" id="A0A7X0UDL2"/>
<dbReference type="InterPro" id="IPR005064">
    <property type="entry name" value="BUG"/>
</dbReference>
<dbReference type="RefSeq" id="WP_184865141.1">
    <property type="nucleotide sequence ID" value="NZ_JACHLK010000023.1"/>
</dbReference>
<comment type="similarity">
    <text evidence="1">Belongs to the UPF0065 (bug) family.</text>
</comment>
<dbReference type="CDD" id="cd07012">
    <property type="entry name" value="PBP2_Bug_TTT"/>
    <property type="match status" value="1"/>
</dbReference>
<sequence>MRNPPLIARRQVLALAAAALPLATWAQGGGFPSKPIRIVVPFGAGSSPDVIVRLMGEPLSKALGQPVVIDNRAGASTIIGAQNVATSPGDGHTLLYTVNNTTSINPYVYKSLPYKSDDFVPVARVLSVPYVLLTASQSPHKTLADLIAAAKNSPGALSYGSYGIGQGTHVAMARLLNMAGANMLHVPYKDSAIPDLMAERIATTFEPSTTAIGQVKSGKLRALAISGPKRIEALPDVPTVGETFAGFVGDSWHGLLAPKGTPADVVGKINAAVQSIVASAAFQARLRELGLVPAGGSPEEFRRFLKEDAQGWAKVVRDNDIRAE</sequence>
<feature type="signal peptide" evidence="2">
    <location>
        <begin position="1"/>
        <end position="26"/>
    </location>
</feature>
<dbReference type="PANTHER" id="PTHR42928:SF5">
    <property type="entry name" value="BLR1237 PROTEIN"/>
    <property type="match status" value="1"/>
</dbReference>
<keyword evidence="3" id="KW-0675">Receptor</keyword>